<gene>
    <name evidence="2" type="ORF">M8523_10545</name>
</gene>
<feature type="compositionally biased region" description="Polar residues" evidence="1">
    <location>
        <begin position="182"/>
        <end position="195"/>
    </location>
</feature>
<name>A0AA41YWD5_9HYPH</name>
<feature type="compositionally biased region" description="Basic and acidic residues" evidence="1">
    <location>
        <begin position="1"/>
        <end position="10"/>
    </location>
</feature>
<feature type="region of interest" description="Disordered" evidence="1">
    <location>
        <begin position="1"/>
        <end position="37"/>
    </location>
</feature>
<evidence type="ECO:0000313" key="2">
    <source>
        <dbReference type="EMBL" id="MCW6508456.1"/>
    </source>
</evidence>
<dbReference type="RefSeq" id="WP_282584816.1">
    <property type="nucleotide sequence ID" value="NZ_JAMOIM010000005.1"/>
</dbReference>
<evidence type="ECO:0000256" key="1">
    <source>
        <dbReference type="SAM" id="MobiDB-lite"/>
    </source>
</evidence>
<feature type="region of interest" description="Disordered" evidence="1">
    <location>
        <begin position="182"/>
        <end position="211"/>
    </location>
</feature>
<evidence type="ECO:0000313" key="3">
    <source>
        <dbReference type="Proteomes" id="UP001165667"/>
    </source>
</evidence>
<proteinExistence type="predicted"/>
<dbReference type="EMBL" id="JAMOIM010000005">
    <property type="protein sequence ID" value="MCW6508456.1"/>
    <property type="molecule type" value="Genomic_DNA"/>
</dbReference>
<protein>
    <submittedName>
        <fullName evidence="2">Uncharacterized protein</fullName>
    </submittedName>
</protein>
<reference evidence="2" key="1">
    <citation type="submission" date="2022-05" db="EMBL/GenBank/DDBJ databases">
        <authorList>
            <person name="Pankratov T."/>
        </authorList>
    </citation>
    <scope>NUCLEOTIDE SEQUENCE</scope>
    <source>
        <strain evidence="2">BP6-180914</strain>
    </source>
</reference>
<comment type="caution">
    <text evidence="2">The sequence shown here is derived from an EMBL/GenBank/DDBJ whole genome shotgun (WGS) entry which is preliminary data.</text>
</comment>
<feature type="compositionally biased region" description="Basic and acidic residues" evidence="1">
    <location>
        <begin position="19"/>
        <end position="37"/>
    </location>
</feature>
<keyword evidence="3" id="KW-1185">Reference proteome</keyword>
<organism evidence="2 3">
    <name type="scientific">Lichenifustis flavocetrariae</name>
    <dbReference type="NCBI Taxonomy" id="2949735"/>
    <lineage>
        <taxon>Bacteria</taxon>
        <taxon>Pseudomonadati</taxon>
        <taxon>Pseudomonadota</taxon>
        <taxon>Alphaproteobacteria</taxon>
        <taxon>Hyphomicrobiales</taxon>
        <taxon>Lichenihabitantaceae</taxon>
        <taxon>Lichenifustis</taxon>
    </lineage>
</organism>
<dbReference type="AlphaFoldDB" id="A0AA41YWD5"/>
<dbReference type="Proteomes" id="UP001165667">
    <property type="component" value="Unassembled WGS sequence"/>
</dbReference>
<sequence length="303" mass="34202">MSRKNDENKQGKSPVTGDFKVRRDGCAPEKRLDSKRDKQRLRFEKAIKSPVNALNTIREDIKKDRRGFRNRRYQDVAVIMKAAIRLNASPKDYQEFVKLRFWVKAKRKPKGMEADDEILRWCLVFAFDARVESEIKRMRDYNQALMPLFDKKVDPETVPEILNECGGFEGLGDMATRYARQTSSVSEVPTLPSSESNRRSDPQPELDELDADDLIPTSVTLAVPRLVPTAAADKMIKPSKIETLDIDAEPELISEACNLAEGEEANLLIKRSGMLIKRSGMVGKSARFVAVSLRRASLSGRSG</sequence>
<accession>A0AA41YWD5</accession>